<feature type="domain" description="FAD-binding" evidence="3">
    <location>
        <begin position="2"/>
        <end position="343"/>
    </location>
</feature>
<evidence type="ECO:0000256" key="1">
    <source>
        <dbReference type="ARBA" id="ARBA00022630"/>
    </source>
</evidence>
<dbReference type="InterPro" id="IPR002938">
    <property type="entry name" value="FAD-bd"/>
</dbReference>
<dbReference type="PANTHER" id="PTHR43004">
    <property type="entry name" value="TRK SYSTEM POTASSIUM UPTAKE PROTEIN"/>
    <property type="match status" value="1"/>
</dbReference>
<dbReference type="NCBIfam" id="NF006091">
    <property type="entry name" value="PRK08243.1"/>
    <property type="match status" value="1"/>
</dbReference>
<evidence type="ECO:0000256" key="2">
    <source>
        <dbReference type="ARBA" id="ARBA00022827"/>
    </source>
</evidence>
<dbReference type="Gene3D" id="3.50.50.60">
    <property type="entry name" value="FAD/NAD(P)-binding domain"/>
    <property type="match status" value="1"/>
</dbReference>
<dbReference type="PRINTS" id="PR00420">
    <property type="entry name" value="RNGMNOXGNASE"/>
</dbReference>
<dbReference type="GO" id="GO:0018659">
    <property type="term" value="F:4-hydroxybenzoate 3-monooxygenase activity"/>
    <property type="evidence" value="ECO:0007669"/>
    <property type="project" value="InterPro"/>
</dbReference>
<name>A0A4R2CYU2_SHIGR</name>
<dbReference type="SUPFAM" id="SSF54373">
    <property type="entry name" value="FAD-linked reductases, C-terminal domain"/>
    <property type="match status" value="1"/>
</dbReference>
<dbReference type="InterPro" id="IPR012733">
    <property type="entry name" value="HB_mOase"/>
</dbReference>
<dbReference type="GO" id="GO:0071949">
    <property type="term" value="F:FAD binding"/>
    <property type="evidence" value="ECO:0007669"/>
    <property type="project" value="InterPro"/>
</dbReference>
<gene>
    <name evidence="4" type="ORF">EV665_10479</name>
</gene>
<dbReference type="RefSeq" id="WP_133033808.1">
    <property type="nucleotide sequence ID" value="NZ_BAABEI010000012.1"/>
</dbReference>
<keyword evidence="4" id="KW-0503">Monooxygenase</keyword>
<evidence type="ECO:0000313" key="5">
    <source>
        <dbReference type="Proteomes" id="UP000295351"/>
    </source>
</evidence>
<dbReference type="NCBIfam" id="TIGR02360">
    <property type="entry name" value="pbenz_hydroxyl"/>
    <property type="match status" value="1"/>
</dbReference>
<accession>A0A4R2CYU2</accession>
<dbReference type="SUPFAM" id="SSF51905">
    <property type="entry name" value="FAD/NAD(P)-binding domain"/>
    <property type="match status" value="1"/>
</dbReference>
<proteinExistence type="predicted"/>
<dbReference type="Pfam" id="PF01494">
    <property type="entry name" value="FAD_binding_3"/>
    <property type="match status" value="1"/>
</dbReference>
<dbReference type="InterPro" id="IPR036188">
    <property type="entry name" value="FAD/NAD-bd_sf"/>
</dbReference>
<sequence>MRVQVVIIGSGPSGLLLGQLLGNAGIETAILDRSSRAHILGRVRAGVLEEGTVALLDKAGVGARMHAEGLPHDGFSLAFDGRDHRIDLFDLTGGKRVMVYGQTELTRDLIEQREADGRLTIHEAANVTPCAFDGAAPYVTYEKDGATHRIDCDFIAGCDGFHGASRKAVPEQAIRTFEKVYPFGWLGLLAEVPPVSDELVYANHPRGFALCSMRSPTRSRYYLQCALDERIEAWSDARFWDELRRRLPAHHGEALVTGPSFETSIAPLRSFVAEPMRFGRLFLVGDAAHIVPPTGAKGLNLAASDVHYLFSGLLEHYRERSGAGLNAYSTRALARVWKAVRFSWWMTSMLHRFPGTGDFDQKIQEAELDYLTHSRAAETVLAENYVGLPY</sequence>
<dbReference type="EMBL" id="SLVX01000004">
    <property type="protein sequence ID" value="TCN46406.1"/>
    <property type="molecule type" value="Genomic_DNA"/>
</dbReference>
<dbReference type="PANTHER" id="PTHR43004:SF3">
    <property type="entry name" value="P-HYDROXYBENZOATE HYDROXYLASE"/>
    <property type="match status" value="1"/>
</dbReference>
<comment type="caution">
    <text evidence="4">The sequence shown here is derived from an EMBL/GenBank/DDBJ whole genome shotgun (WGS) entry which is preliminary data.</text>
</comment>
<protein>
    <submittedName>
        <fullName evidence="4">p-hydroxybenzoate 3-monooxygenase</fullName>
    </submittedName>
</protein>
<dbReference type="AlphaFoldDB" id="A0A4R2CYU2"/>
<keyword evidence="5" id="KW-1185">Reference proteome</keyword>
<keyword evidence="4" id="KW-0560">Oxidoreductase</keyword>
<keyword evidence="2" id="KW-0274">FAD</keyword>
<evidence type="ECO:0000259" key="3">
    <source>
        <dbReference type="Pfam" id="PF01494"/>
    </source>
</evidence>
<dbReference type="Proteomes" id="UP000295351">
    <property type="component" value="Unassembled WGS sequence"/>
</dbReference>
<dbReference type="Gene3D" id="3.30.9.10">
    <property type="entry name" value="D-Amino Acid Oxidase, subunit A, domain 2"/>
    <property type="match status" value="1"/>
</dbReference>
<evidence type="ECO:0000313" key="4">
    <source>
        <dbReference type="EMBL" id="TCN46406.1"/>
    </source>
</evidence>
<dbReference type="InterPro" id="IPR050641">
    <property type="entry name" value="RIFMO-like"/>
</dbReference>
<dbReference type="GO" id="GO:0043639">
    <property type="term" value="P:benzoate catabolic process"/>
    <property type="evidence" value="ECO:0007669"/>
    <property type="project" value="InterPro"/>
</dbReference>
<reference evidence="4 5" key="1">
    <citation type="submission" date="2019-03" db="EMBL/GenBank/DDBJ databases">
        <title>Genomic Encyclopedia of Type Strains, Phase IV (KMG-IV): sequencing the most valuable type-strain genomes for metagenomic binning, comparative biology and taxonomic classification.</title>
        <authorList>
            <person name="Goeker M."/>
        </authorList>
    </citation>
    <scope>NUCLEOTIDE SEQUENCE [LARGE SCALE GENOMIC DNA]</scope>
    <source>
        <strain evidence="4 5">DSM 18401</strain>
    </source>
</reference>
<organism evidence="4 5">
    <name type="scientific">Shinella granuli</name>
    <dbReference type="NCBI Taxonomy" id="323621"/>
    <lineage>
        <taxon>Bacteria</taxon>
        <taxon>Pseudomonadati</taxon>
        <taxon>Pseudomonadota</taxon>
        <taxon>Alphaproteobacteria</taxon>
        <taxon>Hyphomicrobiales</taxon>
        <taxon>Rhizobiaceae</taxon>
        <taxon>Shinella</taxon>
    </lineage>
</organism>
<keyword evidence="1" id="KW-0285">Flavoprotein</keyword>